<reference evidence="4" key="2">
    <citation type="submission" date="2019-09" db="UniProtKB">
        <authorList>
            <consortium name="WormBaseParasite"/>
        </authorList>
    </citation>
    <scope>IDENTIFICATION</scope>
</reference>
<dbReference type="CDD" id="cd01647">
    <property type="entry name" value="RT_LTR"/>
    <property type="match status" value="1"/>
</dbReference>
<evidence type="ECO:0000313" key="4">
    <source>
        <dbReference type="WBParaSite" id="HPBE_0001633701-mRNA-1"/>
    </source>
</evidence>
<dbReference type="Pfam" id="PF00078">
    <property type="entry name" value="RVT_1"/>
    <property type="match status" value="1"/>
</dbReference>
<dbReference type="Gene3D" id="3.30.70.270">
    <property type="match status" value="1"/>
</dbReference>
<dbReference type="PANTHER" id="PTHR24559:SF444">
    <property type="entry name" value="REVERSE TRANSCRIPTASE DOMAIN-CONTAINING PROTEIN"/>
    <property type="match status" value="1"/>
</dbReference>
<dbReference type="InterPro" id="IPR053134">
    <property type="entry name" value="RNA-dir_DNA_polymerase"/>
</dbReference>
<feature type="domain" description="Reverse transcriptase" evidence="1">
    <location>
        <begin position="252"/>
        <end position="432"/>
    </location>
</feature>
<dbReference type="OrthoDB" id="5865526at2759"/>
<dbReference type="Gene3D" id="3.10.10.10">
    <property type="entry name" value="HIV Type 1 Reverse Transcriptase, subunit A, domain 1"/>
    <property type="match status" value="1"/>
</dbReference>
<reference evidence="2 3" key="1">
    <citation type="submission" date="2018-11" db="EMBL/GenBank/DDBJ databases">
        <authorList>
            <consortium name="Pathogen Informatics"/>
        </authorList>
    </citation>
    <scope>NUCLEOTIDE SEQUENCE [LARGE SCALE GENOMIC DNA]</scope>
</reference>
<dbReference type="EMBL" id="UZAH01029361">
    <property type="protein sequence ID" value="VDP05610.1"/>
    <property type="molecule type" value="Genomic_DNA"/>
</dbReference>
<evidence type="ECO:0000313" key="3">
    <source>
        <dbReference type="Proteomes" id="UP000050761"/>
    </source>
</evidence>
<dbReference type="SUPFAM" id="SSF56672">
    <property type="entry name" value="DNA/RNA polymerases"/>
    <property type="match status" value="1"/>
</dbReference>
<dbReference type="InterPro" id="IPR043128">
    <property type="entry name" value="Rev_trsase/Diguanyl_cyclase"/>
</dbReference>
<dbReference type="AlphaFoldDB" id="A0A183G4A7"/>
<organism evidence="3 4">
    <name type="scientific">Heligmosomoides polygyrus</name>
    <name type="common">Parasitic roundworm</name>
    <dbReference type="NCBI Taxonomy" id="6339"/>
    <lineage>
        <taxon>Eukaryota</taxon>
        <taxon>Metazoa</taxon>
        <taxon>Ecdysozoa</taxon>
        <taxon>Nematoda</taxon>
        <taxon>Chromadorea</taxon>
        <taxon>Rhabditida</taxon>
        <taxon>Rhabditina</taxon>
        <taxon>Rhabditomorpha</taxon>
        <taxon>Strongyloidea</taxon>
        <taxon>Heligmosomidae</taxon>
        <taxon>Heligmosomoides</taxon>
    </lineage>
</organism>
<accession>A0A183G4A7</accession>
<name>A0A183G4A7_HELPZ</name>
<dbReference type="PROSITE" id="PS50878">
    <property type="entry name" value="RT_POL"/>
    <property type="match status" value="1"/>
</dbReference>
<sequence length="432" mass="48169">MEFVDSILLQIGLRDQKKMVPCYVGTGLDNTIIMGTNALKLFGFSLTVNGEMCQGHSGETKDAFSDVVNRAVVKERAYIPPYSTGSVRLSCTCIQSEAVLWSSTPFISDGLCHEDRNGAVEVPVVNRTSDPVVFRVGECVGDWGREQWISPAHVEASADMLDLSTNSPPAVGTERIKALLCAIPHGNELNEEMKELLGRYTDVFALTDTELTQTNLVVHEIDTGDSKPVKQKTRPVPIAARQEFKGIIKGLLERGIIEKSNSEWASPVVLVRKKDGTLRLCIDYRELNKVTRQDSYPLPTIDALLQSLSGKKTFSTLDMHSGYWQIKLSENAKRKSAFTTSEGLFQFAVLPFGLCTSPTVFQRMMDMILGDPNIKDDEVFVYVDDILVATESETRLYEVLDMIFNAMKKATLRLKPKNVNFSKSKCRFWVTS</sequence>
<dbReference type="WBParaSite" id="HPBE_0001633701-mRNA-1">
    <property type="protein sequence ID" value="HPBE_0001633701-mRNA-1"/>
    <property type="gene ID" value="HPBE_0001633701"/>
</dbReference>
<dbReference type="PANTHER" id="PTHR24559">
    <property type="entry name" value="TRANSPOSON TY3-I GAG-POL POLYPROTEIN"/>
    <property type="match status" value="1"/>
</dbReference>
<evidence type="ECO:0000313" key="2">
    <source>
        <dbReference type="EMBL" id="VDP05610.1"/>
    </source>
</evidence>
<dbReference type="InterPro" id="IPR043502">
    <property type="entry name" value="DNA/RNA_pol_sf"/>
</dbReference>
<accession>A0A3P8ANC2</accession>
<dbReference type="Proteomes" id="UP000050761">
    <property type="component" value="Unassembled WGS sequence"/>
</dbReference>
<proteinExistence type="predicted"/>
<evidence type="ECO:0000259" key="1">
    <source>
        <dbReference type="PROSITE" id="PS50878"/>
    </source>
</evidence>
<protein>
    <submittedName>
        <fullName evidence="4">Reverse transcriptase domain-containing protein</fullName>
    </submittedName>
</protein>
<gene>
    <name evidence="2" type="ORF">HPBE_LOCUS16335</name>
</gene>
<keyword evidence="3" id="KW-1185">Reference proteome</keyword>
<dbReference type="InterPro" id="IPR000477">
    <property type="entry name" value="RT_dom"/>
</dbReference>